<organism evidence="2 3">
    <name type="scientific">Mycolicibacterium goodii</name>
    <name type="common">Mycobacterium goodii</name>
    <dbReference type="NCBI Taxonomy" id="134601"/>
    <lineage>
        <taxon>Bacteria</taxon>
        <taxon>Bacillati</taxon>
        <taxon>Actinomycetota</taxon>
        <taxon>Actinomycetes</taxon>
        <taxon>Mycobacteriales</taxon>
        <taxon>Mycobacteriaceae</taxon>
        <taxon>Mycolicibacterium</taxon>
    </lineage>
</organism>
<name>A0A0K0XDA6_MYCGD</name>
<accession>A0A0K0XDA6</accession>
<dbReference type="EMBL" id="CP012150">
    <property type="protein sequence ID" value="AKS35370.1"/>
    <property type="molecule type" value="Genomic_DNA"/>
</dbReference>
<evidence type="ECO:0000256" key="1">
    <source>
        <dbReference type="SAM" id="MobiDB-lite"/>
    </source>
</evidence>
<protein>
    <submittedName>
        <fullName evidence="2">Uncharacterized protein</fullName>
    </submittedName>
</protein>
<feature type="region of interest" description="Disordered" evidence="1">
    <location>
        <begin position="1"/>
        <end position="21"/>
    </location>
</feature>
<dbReference type="AlphaFoldDB" id="A0A0K0XDA6"/>
<proteinExistence type="predicted"/>
<gene>
    <name evidence="2" type="ORF">AFA91_29565</name>
</gene>
<evidence type="ECO:0000313" key="2">
    <source>
        <dbReference type="EMBL" id="AKS35370.1"/>
    </source>
</evidence>
<dbReference type="KEGG" id="mgo:AFA91_29565"/>
<reference evidence="2 3" key="1">
    <citation type="submission" date="2015-07" db="EMBL/GenBank/DDBJ databases">
        <title>Complete genome sequence of Mycobacterium goodii X7B, a facultative thermophilic biodesulfurizing bacterium.</title>
        <authorList>
            <person name="Yu B."/>
            <person name="Li F."/>
            <person name="Xu P."/>
        </authorList>
    </citation>
    <scope>NUCLEOTIDE SEQUENCE [LARGE SCALE GENOMIC DNA]</scope>
    <source>
        <strain evidence="2 3">X7B</strain>
    </source>
</reference>
<evidence type="ECO:0000313" key="3">
    <source>
        <dbReference type="Proteomes" id="UP000062255"/>
    </source>
</evidence>
<dbReference type="Proteomes" id="UP000062255">
    <property type="component" value="Chromosome"/>
</dbReference>
<sequence>MPPLANGPPGKNRLATLKPASPIPRPGFSPVNWSQAKNSLPAAMPISSINDGSLMTARAVSPNPFQVSRSANATVPATVLITPLSTPVVRSVWNLMMSEIAPPTWSPRISRRFLSAHFWNFVTVSLSAPLSASSSVPTAFT</sequence>